<dbReference type="SUPFAM" id="SSF140804">
    <property type="entry name" value="YidB-like"/>
    <property type="match status" value="1"/>
</dbReference>
<evidence type="ECO:0000313" key="1">
    <source>
        <dbReference type="EMBL" id="SPD65751.1"/>
    </source>
</evidence>
<dbReference type="Pfam" id="PF20159">
    <property type="entry name" value="YidB"/>
    <property type="match status" value="1"/>
</dbReference>
<accession>A0A375CXV8</accession>
<dbReference type="InterPro" id="IPR045372">
    <property type="entry name" value="YidB"/>
</dbReference>
<sequence length="205" mass="19262">MGLLDSVLGGVLGQLGGARAESGQAGGLDPKLMMALGLLATLAMRSRAQGGDAAGDSPAADDGLGGLGSLGGLLGGMLGGGAGTAPGGATGGLDLGSLLGGLLGGQGGAPANSQALGAAAGGIGALQQILAQAGLGEQVNSWIGSGANQPVTPSALSDALNDTGALQSLAQSTGMSQDDVAAQLSEGLPELIDRLTPHGHVPAQE</sequence>
<proteinExistence type="predicted"/>
<evidence type="ECO:0000313" key="2">
    <source>
        <dbReference type="Proteomes" id="UP000254259"/>
    </source>
</evidence>
<evidence type="ECO:0008006" key="3">
    <source>
        <dbReference type="Google" id="ProtNLM"/>
    </source>
</evidence>
<dbReference type="Gene3D" id="1.10.10.690">
    <property type="entry name" value="YidB-like"/>
    <property type="match status" value="1"/>
</dbReference>
<organism evidence="1 2">
    <name type="scientific">Cupriavidus taiwanensis</name>
    <dbReference type="NCBI Taxonomy" id="164546"/>
    <lineage>
        <taxon>Bacteria</taxon>
        <taxon>Pseudomonadati</taxon>
        <taxon>Pseudomonadota</taxon>
        <taxon>Betaproteobacteria</taxon>
        <taxon>Burkholderiales</taxon>
        <taxon>Burkholderiaceae</taxon>
        <taxon>Cupriavidus</taxon>
    </lineage>
</organism>
<dbReference type="InterPro" id="IPR027405">
    <property type="entry name" value="YidB-like"/>
</dbReference>
<name>A0A375CXV8_9BURK</name>
<dbReference type="RefSeq" id="WP_115710787.1">
    <property type="nucleotide sequence ID" value="NZ_JAQOLH010000011.1"/>
</dbReference>
<dbReference type="EMBL" id="LT984813">
    <property type="protein sequence ID" value="SPD65751.1"/>
    <property type="molecule type" value="Genomic_DNA"/>
</dbReference>
<protein>
    <recommendedName>
        <fullName evidence="3">DUF937 domain-containing protein</fullName>
    </recommendedName>
</protein>
<dbReference type="AlphaFoldDB" id="A0A375CXV8"/>
<gene>
    <name evidence="1" type="ORF">CBM2636_20269</name>
</gene>
<dbReference type="Proteomes" id="UP000254259">
    <property type="component" value="Chromosome CBM2636"/>
</dbReference>
<reference evidence="1 2" key="1">
    <citation type="submission" date="2018-01" db="EMBL/GenBank/DDBJ databases">
        <authorList>
            <person name="Clerissi C."/>
        </authorList>
    </citation>
    <scope>NUCLEOTIDE SEQUENCE [LARGE SCALE GENOMIC DNA]</scope>
    <source>
        <strain evidence="1">Cupriavidus taiwanensis SWF 66322</strain>
    </source>
</reference>